<dbReference type="InterPro" id="IPR051167">
    <property type="entry name" value="Prolyl_oligopep/macrocyclase"/>
</dbReference>
<dbReference type="Gene3D" id="2.130.10.120">
    <property type="entry name" value="Prolyl oligopeptidase, N-terminal domain"/>
    <property type="match status" value="1"/>
</dbReference>
<dbReference type="GO" id="GO:0005829">
    <property type="term" value="C:cytosol"/>
    <property type="evidence" value="ECO:0007669"/>
    <property type="project" value="TreeGrafter"/>
</dbReference>
<reference evidence="2" key="1">
    <citation type="submission" date="2023-03" db="EMBL/GenBank/DDBJ databases">
        <authorList>
            <person name="Steffen K."/>
            <person name="Cardenas P."/>
        </authorList>
    </citation>
    <scope>NUCLEOTIDE SEQUENCE</scope>
</reference>
<dbReference type="AlphaFoldDB" id="A0AA35TK19"/>
<dbReference type="SUPFAM" id="SSF50993">
    <property type="entry name" value="Peptidase/esterase 'gauge' domain"/>
    <property type="match status" value="1"/>
</dbReference>
<feature type="non-terminal residue" evidence="2">
    <location>
        <position position="1"/>
    </location>
</feature>
<evidence type="ECO:0000313" key="3">
    <source>
        <dbReference type="Proteomes" id="UP001174909"/>
    </source>
</evidence>
<sequence>SPSLHPTSLFFLAPSVLLPPHFPQFICNQGTVFTLKTDLDACRYRLINIDITKPDKADWTTLVPEHDKDVLEWAACVNQTRLVLCYLRDVKSVLLLHKLEDGSFVQNFPLDMGSVTGYSGRKKDTEIFYSFTSFLTPGIIYHCDMAGEGLRPSVFREIEVKGFDGSLYETHQVFYPSKDGTKIPMFIVHKKVVHRILLLYTNALLAVSFFERVNESMKCFGRM</sequence>
<comment type="caution">
    <text evidence="2">The sequence shown here is derived from an EMBL/GenBank/DDBJ whole genome shotgun (WGS) entry which is preliminary data.</text>
</comment>
<dbReference type="Pfam" id="PF02897">
    <property type="entry name" value="Peptidase_S9_N"/>
    <property type="match status" value="1"/>
</dbReference>
<dbReference type="EMBL" id="CASHTH010003765">
    <property type="protein sequence ID" value="CAI8048976.1"/>
    <property type="molecule type" value="Genomic_DNA"/>
</dbReference>
<evidence type="ECO:0000259" key="1">
    <source>
        <dbReference type="Pfam" id="PF02897"/>
    </source>
</evidence>
<proteinExistence type="predicted"/>
<accession>A0AA35TK19</accession>
<dbReference type="PANTHER" id="PTHR42881:SF2">
    <property type="entry name" value="PROLYL ENDOPEPTIDASE"/>
    <property type="match status" value="1"/>
</dbReference>
<dbReference type="GO" id="GO:0070012">
    <property type="term" value="F:oligopeptidase activity"/>
    <property type="evidence" value="ECO:0007669"/>
    <property type="project" value="TreeGrafter"/>
</dbReference>
<gene>
    <name evidence="2" type="ORF">GBAR_LOCUS26980</name>
</gene>
<organism evidence="2 3">
    <name type="scientific">Geodia barretti</name>
    <name type="common">Barrett's horny sponge</name>
    <dbReference type="NCBI Taxonomy" id="519541"/>
    <lineage>
        <taxon>Eukaryota</taxon>
        <taxon>Metazoa</taxon>
        <taxon>Porifera</taxon>
        <taxon>Demospongiae</taxon>
        <taxon>Heteroscleromorpha</taxon>
        <taxon>Tetractinellida</taxon>
        <taxon>Astrophorina</taxon>
        <taxon>Geodiidae</taxon>
        <taxon>Geodia</taxon>
    </lineage>
</organism>
<protein>
    <submittedName>
        <fullName evidence="2">Prolyl endopeptidase</fullName>
    </submittedName>
</protein>
<dbReference type="InterPro" id="IPR023302">
    <property type="entry name" value="Pept_S9A_N"/>
</dbReference>
<evidence type="ECO:0000313" key="2">
    <source>
        <dbReference type="EMBL" id="CAI8048976.1"/>
    </source>
</evidence>
<feature type="domain" description="Peptidase S9A N-terminal" evidence="1">
    <location>
        <begin position="25"/>
        <end position="154"/>
    </location>
</feature>
<keyword evidence="3" id="KW-1185">Reference proteome</keyword>
<dbReference type="GO" id="GO:0004252">
    <property type="term" value="F:serine-type endopeptidase activity"/>
    <property type="evidence" value="ECO:0007669"/>
    <property type="project" value="InterPro"/>
</dbReference>
<name>A0AA35TK19_GEOBA</name>
<dbReference type="Proteomes" id="UP001174909">
    <property type="component" value="Unassembled WGS sequence"/>
</dbReference>
<dbReference type="PANTHER" id="PTHR42881">
    <property type="entry name" value="PROLYL ENDOPEPTIDASE"/>
    <property type="match status" value="1"/>
</dbReference>